<name>X6NEN9_RETFI</name>
<keyword evidence="2" id="KW-0472">Membrane</keyword>
<dbReference type="Proteomes" id="UP000023152">
    <property type="component" value="Unassembled WGS sequence"/>
</dbReference>
<organism evidence="4 5">
    <name type="scientific">Reticulomyxa filosa</name>
    <dbReference type="NCBI Taxonomy" id="46433"/>
    <lineage>
        <taxon>Eukaryota</taxon>
        <taxon>Sar</taxon>
        <taxon>Rhizaria</taxon>
        <taxon>Retaria</taxon>
        <taxon>Foraminifera</taxon>
        <taxon>Monothalamids</taxon>
        <taxon>Reticulomyxidae</taxon>
        <taxon>Reticulomyxa</taxon>
    </lineage>
</organism>
<evidence type="ECO:0000313" key="5">
    <source>
        <dbReference type="Proteomes" id="UP000023152"/>
    </source>
</evidence>
<sequence>MRLTLYIQTFSFVLVIKVTKNAKINKNNTQSEEEKKCDTYDEVHTNKNINAKSIRVEKLLQKIVKHKSIIQLNSKTKSNKKGKVFNLMSLFVLFNNIFNLFSFLRLDNAPLVWDPVSNHSKKTETFLVLHFTSLEQKLATILRLKRTRLSQCLRPSLSHALTPLTFSRRRTSDSQVSLCQNNNGEKRVYQFDKEGKPSNKTKANPIIIDDTTDLRQMLEQVSFPKFLHFSFPVWENYKKKKKKKQKKKAGYYLPHGFPQSVTKNYLPYTLYTNMGIIIGSVSGVLATQSLLYALGMSVSASIGLGATINWVLKDGMGQLMAMYAASRISQRFDAHVRKWRFRAAIFMELAIFAEVITPLLHSPFFFLLLASSANAGFKHSLTLFFKKIKYVYIYFFFFKKKKKKKAKNLCWLSTSASKAHINKYMCAHENLADVTGKEVSQAIGSSLFGTSLGVMLSLVTGTSTMAILPATLGLSLLHLWCVYSSLQYIYDSLINLTRSENLAFEFLQQLLSSPVDGSGGTTGIDKLRLSTPKQLISNESIIWKDETLWKGTQLIVNCNLKHVVDQHRVIAELTQQVTHPLSDTPQRYFIVANGFSVYLWFHTDATSNDILEGVLASNHLRYLAQGTSLSSFSLKESTAFAKQHAETWTTLLQKYGWDVQNLYVEMDDCRISQVHP</sequence>
<feature type="transmembrane region" description="Helical" evidence="2">
    <location>
        <begin position="291"/>
        <end position="312"/>
    </location>
</feature>
<dbReference type="PANTHER" id="PTHR12770">
    <property type="entry name" value="RUS1 FAMILY PROTEIN C16ORF58"/>
    <property type="match status" value="1"/>
</dbReference>
<evidence type="ECO:0000256" key="1">
    <source>
        <dbReference type="ARBA" id="ARBA00007558"/>
    </source>
</evidence>
<keyword evidence="2" id="KW-1133">Transmembrane helix</keyword>
<dbReference type="EMBL" id="ASPP01009361">
    <property type="protein sequence ID" value="ETO24229.1"/>
    <property type="molecule type" value="Genomic_DNA"/>
</dbReference>
<dbReference type="InterPro" id="IPR006968">
    <property type="entry name" value="RUS_fam"/>
</dbReference>
<evidence type="ECO:0000313" key="4">
    <source>
        <dbReference type="EMBL" id="ETO24229.1"/>
    </source>
</evidence>
<evidence type="ECO:0000259" key="3">
    <source>
        <dbReference type="Pfam" id="PF04884"/>
    </source>
</evidence>
<dbReference type="PANTHER" id="PTHR12770:SF22">
    <property type="entry name" value="PROTEIN ROOT UVB SENSITIVE 1, CHLOROPLASTIC"/>
    <property type="match status" value="1"/>
</dbReference>
<accession>X6NEN9</accession>
<dbReference type="Pfam" id="PF04884">
    <property type="entry name" value="UVB_sens_prot"/>
    <property type="match status" value="2"/>
</dbReference>
<proteinExistence type="inferred from homology"/>
<keyword evidence="5" id="KW-1185">Reference proteome</keyword>
<dbReference type="OrthoDB" id="19606at2759"/>
<feature type="transmembrane region" description="Helical" evidence="2">
    <location>
        <begin position="381"/>
        <end position="398"/>
    </location>
</feature>
<feature type="transmembrane region" description="Helical" evidence="2">
    <location>
        <begin position="454"/>
        <end position="480"/>
    </location>
</feature>
<comment type="caution">
    <text evidence="4">The sequence shown here is derived from an EMBL/GenBank/DDBJ whole genome shotgun (WGS) entry which is preliminary data.</text>
</comment>
<reference evidence="4 5" key="1">
    <citation type="journal article" date="2013" name="Curr. Biol.">
        <title>The Genome of the Foraminiferan Reticulomyxa filosa.</title>
        <authorList>
            <person name="Glockner G."/>
            <person name="Hulsmann N."/>
            <person name="Schleicher M."/>
            <person name="Noegel A.A."/>
            <person name="Eichinger L."/>
            <person name="Gallinger C."/>
            <person name="Pawlowski J."/>
            <person name="Sierra R."/>
            <person name="Euteneuer U."/>
            <person name="Pillet L."/>
            <person name="Moustafa A."/>
            <person name="Platzer M."/>
            <person name="Groth M."/>
            <person name="Szafranski K."/>
            <person name="Schliwa M."/>
        </authorList>
    </citation>
    <scope>NUCLEOTIDE SEQUENCE [LARGE SCALE GENOMIC DNA]</scope>
</reference>
<comment type="similarity">
    <text evidence="1">Belongs to the RUS1 family.</text>
</comment>
<feature type="transmembrane region" description="Helical" evidence="2">
    <location>
        <begin position="345"/>
        <end position="369"/>
    </location>
</feature>
<feature type="domain" description="Protein root UVB sensitive/RUS" evidence="3">
    <location>
        <begin position="406"/>
        <end position="508"/>
    </location>
</feature>
<feature type="domain" description="Protein root UVB sensitive/RUS" evidence="3">
    <location>
        <begin position="242"/>
        <end position="375"/>
    </location>
</feature>
<evidence type="ECO:0000256" key="2">
    <source>
        <dbReference type="SAM" id="Phobius"/>
    </source>
</evidence>
<keyword evidence="2" id="KW-0812">Transmembrane</keyword>
<dbReference type="AlphaFoldDB" id="X6NEN9"/>
<dbReference type="InterPro" id="IPR054549">
    <property type="entry name" value="UVB_sens_RUS_dom"/>
</dbReference>
<gene>
    <name evidence="4" type="ORF">RFI_12934</name>
</gene>
<feature type="transmembrane region" description="Helical" evidence="2">
    <location>
        <begin position="84"/>
        <end position="106"/>
    </location>
</feature>
<protein>
    <recommendedName>
        <fullName evidence="3">Protein root UVB sensitive/RUS domain-containing protein</fullName>
    </recommendedName>
</protein>